<sequence>MPYNPERKKIIDIGVFIYFFNEEEISCLSKEEIDLSDLPKNPSPLFNYAQYLHILDIGAIEKATDAWMKNNFGFGLQNPHHPDDYSIKRMKKSLAQLPLPIQQGTKIINEEYPSIRAKNAMIDSLCKMFMRSALNLKYLILSPYDPDKDMPRSRIFIDNEPGLANLRKLKVRFYANLIDQHERRENLYDLLKLLPNVCNGLVQLDVNRIMVPNCVIAEILTGLIKSQPELTYCRFYKVYGDMNKLIGALPVHKLTSLVLDDLILSGLSLSSLSRSTRLEYLVFRKCRSLSIELIQPILKAPIKLKYLYLSDLPNDVLKAIIIKSSEALEQVSIKFRSEDISEGLETLVNHCQNITHLSLSAYNGPVDILSVISIISLLKHITHLKLSFANINIGDELENGFSKLQLEKLQYLELINFDIIHLKGYLSKCCSPLSTIIMDVIEESNLQIFLDFSRERNTLKWVGFDYIHPEKYLKVCQRINESADCHFQIFHAKQVRIREKYF</sequence>
<dbReference type="AlphaFoldDB" id="A0A9W4STE9"/>
<evidence type="ECO:0000313" key="2">
    <source>
        <dbReference type="Proteomes" id="UP001153678"/>
    </source>
</evidence>
<dbReference type="Gene3D" id="3.80.10.10">
    <property type="entry name" value="Ribonuclease Inhibitor"/>
    <property type="match status" value="1"/>
</dbReference>
<gene>
    <name evidence="1" type="ORF">FWILDA_LOCUS9341</name>
</gene>
<dbReference type="InterPro" id="IPR032675">
    <property type="entry name" value="LRR_dom_sf"/>
</dbReference>
<name>A0A9W4STE9_9GLOM</name>
<evidence type="ECO:0000313" key="1">
    <source>
        <dbReference type="EMBL" id="CAI2179949.1"/>
    </source>
</evidence>
<comment type="caution">
    <text evidence="1">The sequence shown here is derived from an EMBL/GenBank/DDBJ whole genome shotgun (WGS) entry which is preliminary data.</text>
</comment>
<dbReference type="SUPFAM" id="SSF52047">
    <property type="entry name" value="RNI-like"/>
    <property type="match status" value="1"/>
</dbReference>
<protein>
    <submittedName>
        <fullName evidence="1">3970_t:CDS:1</fullName>
    </submittedName>
</protein>
<organism evidence="1 2">
    <name type="scientific">Funneliformis geosporum</name>
    <dbReference type="NCBI Taxonomy" id="1117311"/>
    <lineage>
        <taxon>Eukaryota</taxon>
        <taxon>Fungi</taxon>
        <taxon>Fungi incertae sedis</taxon>
        <taxon>Mucoromycota</taxon>
        <taxon>Glomeromycotina</taxon>
        <taxon>Glomeromycetes</taxon>
        <taxon>Glomerales</taxon>
        <taxon>Glomeraceae</taxon>
        <taxon>Funneliformis</taxon>
    </lineage>
</organism>
<keyword evidence="2" id="KW-1185">Reference proteome</keyword>
<reference evidence="1" key="1">
    <citation type="submission" date="2022-08" db="EMBL/GenBank/DDBJ databases">
        <authorList>
            <person name="Kallberg Y."/>
            <person name="Tangrot J."/>
            <person name="Rosling A."/>
        </authorList>
    </citation>
    <scope>NUCLEOTIDE SEQUENCE</scope>
    <source>
        <strain evidence="1">Wild A</strain>
    </source>
</reference>
<dbReference type="EMBL" id="CAMKVN010002184">
    <property type="protein sequence ID" value="CAI2179949.1"/>
    <property type="molecule type" value="Genomic_DNA"/>
</dbReference>
<dbReference type="Proteomes" id="UP001153678">
    <property type="component" value="Unassembled WGS sequence"/>
</dbReference>
<proteinExistence type="predicted"/>
<accession>A0A9W4STE9</accession>
<dbReference type="OrthoDB" id="3219396at2759"/>